<evidence type="ECO:0000313" key="4">
    <source>
        <dbReference type="Proteomes" id="UP000651057"/>
    </source>
</evidence>
<proteinExistence type="predicted"/>
<dbReference type="PANTHER" id="PTHR43283:SF7">
    <property type="entry name" value="BETA-LACTAMASE-RELATED DOMAIN-CONTAINING PROTEIN"/>
    <property type="match status" value="1"/>
</dbReference>
<feature type="domain" description="Beta-lactamase-related" evidence="2">
    <location>
        <begin position="80"/>
        <end position="339"/>
    </location>
</feature>
<feature type="chain" id="PRO_5037783530" evidence="1">
    <location>
        <begin position="20"/>
        <end position="368"/>
    </location>
</feature>
<feature type="signal peptide" evidence="1">
    <location>
        <begin position="1"/>
        <end position="19"/>
    </location>
</feature>
<comment type="caution">
    <text evidence="3">The sequence shown here is derived from an EMBL/GenBank/DDBJ whole genome shotgun (WGS) entry which is preliminary data.</text>
</comment>
<reference evidence="3" key="1">
    <citation type="submission" date="2021-01" db="EMBL/GenBank/DDBJ databases">
        <authorList>
            <person name="Zhong Y.L."/>
        </authorList>
    </citation>
    <scope>NUCLEOTIDE SEQUENCE</scope>
    <source>
        <strain evidence="3">KCTC 23302</strain>
    </source>
</reference>
<dbReference type="RefSeq" id="WP_201922305.1">
    <property type="nucleotide sequence ID" value="NZ_BAABAX010000014.1"/>
</dbReference>
<evidence type="ECO:0000259" key="2">
    <source>
        <dbReference type="Pfam" id="PF00144"/>
    </source>
</evidence>
<keyword evidence="1" id="KW-0732">Signal</keyword>
<sequence length="368" mass="41468">MNKIFMLILVMIFFNISCSDSTSEIINQNSENPNPLDVSALYFPPIDTNSWQTVSVSDLGWNSNNEQQLYDFLKEKSTKAFIILKNGKIVIEKYFNGATAEDNNPWYSAGKTLTAFTIGVAQQENLLSINEASHNYLGTGWATLTSEQENMITIKNHLTMTTGLDYNVSNQNCTNSDCLTYLNKPSTFWYYHNATYTVLTDIVSGAANQNFESYFDTKIKNRIGMNGTWLSFGFANIYYSTARSMARFGLLNLNNGSWDTEEILSDQDFFKEMTTMSQNLNQAYGYLWWLNGKNSFRTPAAEIEFPGKLIPNAPDDLIAGLGKDDQKLYIVPSQNLVIVRMGDNAGESLLGPSSFDNSLWEKINLLIN</sequence>
<dbReference type="EMBL" id="JAERQJ010000006">
    <property type="protein sequence ID" value="MBL0684970.1"/>
    <property type="molecule type" value="Genomic_DNA"/>
</dbReference>
<name>A0A937D9D8_9FLAO</name>
<dbReference type="Pfam" id="PF00144">
    <property type="entry name" value="Beta-lactamase"/>
    <property type="match status" value="1"/>
</dbReference>
<dbReference type="AlphaFoldDB" id="A0A937D9D8"/>
<dbReference type="InterPro" id="IPR050789">
    <property type="entry name" value="Diverse_Enzym_Activities"/>
</dbReference>
<evidence type="ECO:0000313" key="3">
    <source>
        <dbReference type="EMBL" id="MBL0684970.1"/>
    </source>
</evidence>
<dbReference type="InterPro" id="IPR001466">
    <property type="entry name" value="Beta-lactam-related"/>
</dbReference>
<protein>
    <submittedName>
        <fullName evidence="3">Beta-lactamase family protein</fullName>
    </submittedName>
</protein>
<dbReference type="PANTHER" id="PTHR43283">
    <property type="entry name" value="BETA-LACTAMASE-RELATED"/>
    <property type="match status" value="1"/>
</dbReference>
<gene>
    <name evidence="3" type="ORF">JJQ60_15680</name>
</gene>
<evidence type="ECO:0000256" key="1">
    <source>
        <dbReference type="SAM" id="SignalP"/>
    </source>
</evidence>
<dbReference type="InterPro" id="IPR012338">
    <property type="entry name" value="Beta-lactam/transpept-like"/>
</dbReference>
<dbReference type="Gene3D" id="3.40.710.10">
    <property type="entry name" value="DD-peptidase/beta-lactamase superfamily"/>
    <property type="match status" value="1"/>
</dbReference>
<accession>A0A937D9D8</accession>
<organism evidence="3 4">
    <name type="scientific">Aquimarina mytili</name>
    <dbReference type="NCBI Taxonomy" id="874423"/>
    <lineage>
        <taxon>Bacteria</taxon>
        <taxon>Pseudomonadati</taxon>
        <taxon>Bacteroidota</taxon>
        <taxon>Flavobacteriia</taxon>
        <taxon>Flavobacteriales</taxon>
        <taxon>Flavobacteriaceae</taxon>
        <taxon>Aquimarina</taxon>
    </lineage>
</organism>
<keyword evidence="4" id="KW-1185">Reference proteome</keyword>
<dbReference type="SUPFAM" id="SSF56601">
    <property type="entry name" value="beta-lactamase/transpeptidase-like"/>
    <property type="match status" value="1"/>
</dbReference>
<dbReference type="Proteomes" id="UP000651057">
    <property type="component" value="Unassembled WGS sequence"/>
</dbReference>